<dbReference type="CDD" id="cd08497">
    <property type="entry name" value="MbnE-like"/>
    <property type="match status" value="1"/>
</dbReference>
<accession>K2GL33</accession>
<dbReference type="InterPro" id="IPR000914">
    <property type="entry name" value="SBP_5_dom"/>
</dbReference>
<sequence length="616" mass="68501">MIGSSSLQFRHGIIMGLVQNTRIACIVTAFLLASIASAQPRHGIAMYGDPALPPDFTALPYANPDAPKGGRIVQGEVGSFDSLNPFILKGNPPWQMQFLVYESLMGRNYDEPFTLYGLLAESVETAPDRSWVEFTLRPEATFSDGTPVTVDDVLWSFETLGTEGHPRFHGAWQKVASAERTGERTVRFTFNERDDELPLIMGLRPILKKAQWDGKDFSASGLNTVPVGSGPYVIGDYEAGRYVTLLRDKDYWGADLPLRRGTGNLDEVRMEFFGDGTVMFEAFKGGLLNTMRETNAKKWATQYDFPAIRSGDVVKSEIHHQRPSGITGLVMNTRRAPFDDWRVREAMILAFNFEFINQTLNGGNAPRITSYFSNSDLGMLDGAATGRTADLLAPFADTLLPGTLDGYEMPVSDGTERNRRNTARALDLLAEAGWQVGPGGTLRNADGEPFEFTILLNQGDNESQQVVDLYAAALKRLGIAPRILSVDSAQYVQRTQEFDFDMTWYTRALSLSPGNEQKLYWGEGSADTPGSRNWMGADDPAIDAMIDAMLTSETPQDFVAATRALDRLLTAGRYVIPIWHNPVSWIAHDARLHYPPDTSIYGDWIGFQPDVWWWQD</sequence>
<feature type="domain" description="Solute-binding protein family 5" evidence="4">
    <location>
        <begin position="115"/>
        <end position="507"/>
    </location>
</feature>
<evidence type="ECO:0000259" key="4">
    <source>
        <dbReference type="Pfam" id="PF00496"/>
    </source>
</evidence>
<dbReference type="AlphaFoldDB" id="K2GL33"/>
<dbReference type="Pfam" id="PF00496">
    <property type="entry name" value="SBP_bac_5"/>
    <property type="match status" value="1"/>
</dbReference>
<keyword evidence="6" id="KW-1185">Reference proteome</keyword>
<proteinExistence type="inferred from homology"/>
<dbReference type="GO" id="GO:0015833">
    <property type="term" value="P:peptide transport"/>
    <property type="evidence" value="ECO:0007669"/>
    <property type="project" value="TreeGrafter"/>
</dbReference>
<dbReference type="GO" id="GO:0043190">
    <property type="term" value="C:ATP-binding cassette (ABC) transporter complex"/>
    <property type="evidence" value="ECO:0007669"/>
    <property type="project" value="InterPro"/>
</dbReference>
<name>K2GL33_9RHOB</name>
<dbReference type="EMBL" id="AMGO01000052">
    <property type="protein sequence ID" value="EKE43481.1"/>
    <property type="molecule type" value="Genomic_DNA"/>
</dbReference>
<keyword evidence="3" id="KW-0732">Signal</keyword>
<organism evidence="5 6">
    <name type="scientific">Oceaniovalibus guishaninsula JLT2003</name>
    <dbReference type="NCBI Taxonomy" id="1231392"/>
    <lineage>
        <taxon>Bacteria</taxon>
        <taxon>Pseudomonadati</taxon>
        <taxon>Pseudomonadota</taxon>
        <taxon>Alphaproteobacteria</taxon>
        <taxon>Rhodobacterales</taxon>
        <taxon>Roseobacteraceae</taxon>
        <taxon>Oceaniovalibus</taxon>
    </lineage>
</organism>
<dbReference type="Gene3D" id="3.10.105.10">
    <property type="entry name" value="Dipeptide-binding Protein, Domain 3"/>
    <property type="match status" value="1"/>
</dbReference>
<dbReference type="PATRIC" id="fig|1231392.3.peg.2225"/>
<dbReference type="Proteomes" id="UP000006765">
    <property type="component" value="Unassembled WGS sequence"/>
</dbReference>
<dbReference type="GO" id="GO:1904680">
    <property type="term" value="F:peptide transmembrane transporter activity"/>
    <property type="evidence" value="ECO:0007669"/>
    <property type="project" value="TreeGrafter"/>
</dbReference>
<evidence type="ECO:0000256" key="3">
    <source>
        <dbReference type="ARBA" id="ARBA00022729"/>
    </source>
</evidence>
<evidence type="ECO:0000313" key="5">
    <source>
        <dbReference type="EMBL" id="EKE43481.1"/>
    </source>
</evidence>
<dbReference type="SUPFAM" id="SSF53850">
    <property type="entry name" value="Periplasmic binding protein-like II"/>
    <property type="match status" value="1"/>
</dbReference>
<evidence type="ECO:0000256" key="1">
    <source>
        <dbReference type="ARBA" id="ARBA00004418"/>
    </source>
</evidence>
<reference evidence="5 6" key="1">
    <citation type="journal article" date="2012" name="J. Bacteriol.">
        <title>Draft Genome Sequence of Oceaniovalibus guishaninsula JLT2003T.</title>
        <authorList>
            <person name="Tang K."/>
            <person name="Liu K."/>
            <person name="Jiao N."/>
        </authorList>
    </citation>
    <scope>NUCLEOTIDE SEQUENCE [LARGE SCALE GENOMIC DNA]</scope>
    <source>
        <strain evidence="5 6">JLT2003</strain>
    </source>
</reference>
<dbReference type="InterPro" id="IPR039424">
    <property type="entry name" value="SBP_5"/>
</dbReference>
<gene>
    <name evidence="5" type="ORF">OCGS_2213</name>
</gene>
<dbReference type="Gene3D" id="3.40.190.10">
    <property type="entry name" value="Periplasmic binding protein-like II"/>
    <property type="match status" value="1"/>
</dbReference>
<dbReference type="PANTHER" id="PTHR30290:SF64">
    <property type="entry name" value="ABC TRANSPORTER PERIPLASMIC BINDING PROTEIN"/>
    <property type="match status" value="1"/>
</dbReference>
<dbReference type="eggNOG" id="COG4166">
    <property type="taxonomic scope" value="Bacteria"/>
</dbReference>
<evidence type="ECO:0000256" key="2">
    <source>
        <dbReference type="ARBA" id="ARBA00005695"/>
    </source>
</evidence>
<evidence type="ECO:0000313" key="6">
    <source>
        <dbReference type="Proteomes" id="UP000006765"/>
    </source>
</evidence>
<comment type="subcellular location">
    <subcellularLocation>
        <location evidence="1">Periplasm</location>
    </subcellularLocation>
</comment>
<dbReference type="GO" id="GO:0030288">
    <property type="term" value="C:outer membrane-bounded periplasmic space"/>
    <property type="evidence" value="ECO:0007669"/>
    <property type="project" value="TreeGrafter"/>
</dbReference>
<dbReference type="GO" id="GO:0042884">
    <property type="term" value="P:microcin transport"/>
    <property type="evidence" value="ECO:0007669"/>
    <property type="project" value="TreeGrafter"/>
</dbReference>
<dbReference type="PIRSF" id="PIRSF002741">
    <property type="entry name" value="MppA"/>
    <property type="match status" value="1"/>
</dbReference>
<dbReference type="InterPro" id="IPR030678">
    <property type="entry name" value="Peptide/Ni-bd"/>
</dbReference>
<protein>
    <submittedName>
        <fullName evidence="5">Putative extracellular solute-binding protein</fullName>
    </submittedName>
</protein>
<dbReference type="PANTHER" id="PTHR30290">
    <property type="entry name" value="PERIPLASMIC BINDING COMPONENT OF ABC TRANSPORTER"/>
    <property type="match status" value="1"/>
</dbReference>
<dbReference type="STRING" id="1231392.OCGS_2213"/>
<comment type="similarity">
    <text evidence="2">Belongs to the bacterial solute-binding protein 5 family.</text>
</comment>
<comment type="caution">
    <text evidence="5">The sequence shown here is derived from an EMBL/GenBank/DDBJ whole genome shotgun (WGS) entry which is preliminary data.</text>
</comment>